<name>A0ABR1KXB2_9PEZI</name>
<reference evidence="2 3" key="1">
    <citation type="submission" date="2024-04" db="EMBL/GenBank/DDBJ databases">
        <title>Phyllosticta paracitricarpa is synonymous to the EU quarantine fungus P. citricarpa based on phylogenomic analyses.</title>
        <authorList>
            <consortium name="Lawrence Berkeley National Laboratory"/>
            <person name="Van Ingen-Buijs V.A."/>
            <person name="Van Westerhoven A.C."/>
            <person name="Haridas S."/>
            <person name="Skiadas P."/>
            <person name="Martin F."/>
            <person name="Groenewald J.Z."/>
            <person name="Crous P.W."/>
            <person name="Seidl M.F."/>
        </authorList>
    </citation>
    <scope>NUCLEOTIDE SEQUENCE [LARGE SCALE GENOMIC DNA]</scope>
    <source>
        <strain evidence="2 3">CBS 123371</strain>
    </source>
</reference>
<keyword evidence="3" id="KW-1185">Reference proteome</keyword>
<sequence>MPVNRQLQKSCQSPAIFRGRMPHVRPCHDGCCERAEKKKKKKKNPPDHSCTGLRCRCDLPATNYQANSLHNTTTSHPIRSPSFPKQSPPTPTAAHGTVQHDPSRSSSRALKQATSRAYRMRQLRKWDGGALGLGFGADLNRYFTERVEEGMDRRLGRRELGCLPACRERQHGADEQGNENWSLILSTQAHARQRFNGCVLGRGRRDSEVLVA</sequence>
<evidence type="ECO:0000313" key="3">
    <source>
        <dbReference type="Proteomes" id="UP001363622"/>
    </source>
</evidence>
<feature type="compositionally biased region" description="Polar residues" evidence="1">
    <location>
        <begin position="104"/>
        <end position="114"/>
    </location>
</feature>
<organism evidence="2 3">
    <name type="scientific">Phyllosticta citriasiana</name>
    <dbReference type="NCBI Taxonomy" id="595635"/>
    <lineage>
        <taxon>Eukaryota</taxon>
        <taxon>Fungi</taxon>
        <taxon>Dikarya</taxon>
        <taxon>Ascomycota</taxon>
        <taxon>Pezizomycotina</taxon>
        <taxon>Dothideomycetes</taxon>
        <taxon>Dothideomycetes incertae sedis</taxon>
        <taxon>Botryosphaeriales</taxon>
        <taxon>Phyllostictaceae</taxon>
        <taxon>Phyllosticta</taxon>
    </lineage>
</organism>
<dbReference type="Proteomes" id="UP001363622">
    <property type="component" value="Unassembled WGS sequence"/>
</dbReference>
<feature type="region of interest" description="Disordered" evidence="1">
    <location>
        <begin position="68"/>
        <end position="114"/>
    </location>
</feature>
<protein>
    <submittedName>
        <fullName evidence="2">Uncharacterized protein</fullName>
    </submittedName>
</protein>
<proteinExistence type="predicted"/>
<evidence type="ECO:0000313" key="2">
    <source>
        <dbReference type="EMBL" id="KAK7523504.1"/>
    </source>
</evidence>
<gene>
    <name evidence="2" type="ORF">IWZ03DRAFT_5295</name>
</gene>
<accession>A0ABR1KXB2</accession>
<evidence type="ECO:0000256" key="1">
    <source>
        <dbReference type="SAM" id="MobiDB-lite"/>
    </source>
</evidence>
<dbReference type="EMBL" id="JBBPHU010000001">
    <property type="protein sequence ID" value="KAK7523504.1"/>
    <property type="molecule type" value="Genomic_DNA"/>
</dbReference>
<feature type="compositionally biased region" description="Polar residues" evidence="1">
    <location>
        <begin position="68"/>
        <end position="77"/>
    </location>
</feature>
<comment type="caution">
    <text evidence="2">The sequence shown here is derived from an EMBL/GenBank/DDBJ whole genome shotgun (WGS) entry which is preliminary data.</text>
</comment>